<dbReference type="GeneID" id="30196403"/>
<proteinExistence type="predicted"/>
<name>A0A1E3IE39_9TREE</name>
<dbReference type="RefSeq" id="XP_019028821.1">
    <property type="nucleotide sequence ID" value="XM_019179204.1"/>
</dbReference>
<sequence length="178" mass="19151">MLAIFALLPLLALASASPIQKRYTGVKIKSGLGDHCLTPLFTQFQEGTPITTASCADAKTWDINPGSGSVLLHGTEFAMDAGTGTDNHEIVKLWTSYPGLFQQTWFYTDDNRIAITGGNQCLDETNAGPQTYECTPWNDNQVWHIVESDTPTSFVTSSITPLPTGSASVSDNGTVTTF</sequence>
<keyword evidence="4" id="KW-1185">Reference proteome</keyword>
<dbReference type="OrthoDB" id="6770063at2759"/>
<evidence type="ECO:0000313" key="3">
    <source>
        <dbReference type="EMBL" id="ODN86829.1"/>
    </source>
</evidence>
<feature type="signal peptide" evidence="1">
    <location>
        <begin position="1"/>
        <end position="16"/>
    </location>
</feature>
<protein>
    <recommendedName>
        <fullName evidence="2">Ricin B lectin domain-containing protein</fullName>
    </recommendedName>
</protein>
<dbReference type="PROSITE" id="PS50231">
    <property type="entry name" value="RICIN_B_LECTIN"/>
    <property type="match status" value="1"/>
</dbReference>
<dbReference type="EMBL" id="AWGH01000030">
    <property type="protein sequence ID" value="ODN86829.1"/>
    <property type="molecule type" value="Genomic_DNA"/>
</dbReference>
<evidence type="ECO:0000256" key="1">
    <source>
        <dbReference type="SAM" id="SignalP"/>
    </source>
</evidence>
<dbReference type="AlphaFoldDB" id="A0A1E3IE39"/>
<dbReference type="SUPFAM" id="SSF50370">
    <property type="entry name" value="Ricin B-like lectins"/>
    <property type="match status" value="1"/>
</dbReference>
<dbReference type="CDD" id="cd00161">
    <property type="entry name" value="beta-trefoil_Ricin-like"/>
    <property type="match status" value="1"/>
</dbReference>
<dbReference type="Pfam" id="PF00652">
    <property type="entry name" value="Ricin_B_lectin"/>
    <property type="match status" value="1"/>
</dbReference>
<reference evidence="3 4" key="1">
    <citation type="submission" date="2016-06" db="EMBL/GenBank/DDBJ databases">
        <title>Evolution of pathogenesis and genome organization in the Tremellales.</title>
        <authorList>
            <person name="Cuomo C."/>
            <person name="Litvintseva A."/>
            <person name="Heitman J."/>
            <person name="Chen Y."/>
            <person name="Sun S."/>
            <person name="Springer D."/>
            <person name="Dromer F."/>
            <person name="Young S."/>
            <person name="Zeng Q."/>
            <person name="Chapman S."/>
            <person name="Gujja S."/>
            <person name="Saif S."/>
            <person name="Birren B."/>
        </authorList>
    </citation>
    <scope>NUCLEOTIDE SEQUENCE [LARGE SCALE GENOMIC DNA]</scope>
    <source>
        <strain evidence="3 4">CBS 7118</strain>
    </source>
</reference>
<evidence type="ECO:0000313" key="4">
    <source>
        <dbReference type="Proteomes" id="UP000094819"/>
    </source>
</evidence>
<feature type="domain" description="Ricin B lectin" evidence="2">
    <location>
        <begin position="26"/>
        <end position="143"/>
    </location>
</feature>
<feature type="chain" id="PRO_5009129739" description="Ricin B lectin domain-containing protein" evidence="1">
    <location>
        <begin position="17"/>
        <end position="178"/>
    </location>
</feature>
<dbReference type="Proteomes" id="UP000094819">
    <property type="component" value="Unassembled WGS sequence"/>
</dbReference>
<dbReference type="InterPro" id="IPR000772">
    <property type="entry name" value="Ricin_B_lectin"/>
</dbReference>
<accession>A0A1E3IE39</accession>
<evidence type="ECO:0000259" key="2">
    <source>
        <dbReference type="Pfam" id="PF00652"/>
    </source>
</evidence>
<dbReference type="Gene3D" id="2.80.10.50">
    <property type="match status" value="1"/>
</dbReference>
<keyword evidence="1" id="KW-0732">Signal</keyword>
<organism evidence="3 4">
    <name type="scientific">Cryptococcus wingfieldii CBS 7118</name>
    <dbReference type="NCBI Taxonomy" id="1295528"/>
    <lineage>
        <taxon>Eukaryota</taxon>
        <taxon>Fungi</taxon>
        <taxon>Dikarya</taxon>
        <taxon>Basidiomycota</taxon>
        <taxon>Agaricomycotina</taxon>
        <taxon>Tremellomycetes</taxon>
        <taxon>Tremellales</taxon>
        <taxon>Cryptococcaceae</taxon>
        <taxon>Cryptococcus</taxon>
    </lineage>
</organism>
<dbReference type="InterPro" id="IPR035992">
    <property type="entry name" value="Ricin_B-like_lectins"/>
</dbReference>
<gene>
    <name evidence="3" type="ORF">L198_07192</name>
</gene>
<comment type="caution">
    <text evidence="3">The sequence shown here is derived from an EMBL/GenBank/DDBJ whole genome shotgun (WGS) entry which is preliminary data.</text>
</comment>